<dbReference type="GO" id="GO:0005615">
    <property type="term" value="C:extracellular space"/>
    <property type="evidence" value="ECO:0007669"/>
    <property type="project" value="TreeGrafter"/>
</dbReference>
<evidence type="ECO:0000256" key="13">
    <source>
        <dbReference type="SAM" id="MobiDB-lite"/>
    </source>
</evidence>
<dbReference type="SUPFAM" id="SSF52058">
    <property type="entry name" value="L domain-like"/>
    <property type="match status" value="1"/>
</dbReference>
<accession>A0A7J5ZFY7</accession>
<keyword evidence="11" id="KW-0325">Glycoprotein</keyword>
<evidence type="ECO:0000313" key="16">
    <source>
        <dbReference type="Proteomes" id="UP000518266"/>
    </source>
</evidence>
<keyword evidence="16" id="KW-1185">Reference proteome</keyword>
<comment type="function">
    <text evidence="1 12">May be involved in collagen fiber assembly.</text>
</comment>
<keyword evidence="6 12" id="KW-0272">Extracellular matrix</keyword>
<keyword evidence="5" id="KW-0964">Secreted</keyword>
<comment type="similarity">
    <text evidence="3 12">Belongs to the small leucine-rich proteoglycan (SLRP) family. SLRP class I subfamily.</text>
</comment>
<evidence type="ECO:0000256" key="2">
    <source>
        <dbReference type="ARBA" id="ARBA00004498"/>
    </source>
</evidence>
<evidence type="ECO:0000256" key="5">
    <source>
        <dbReference type="ARBA" id="ARBA00022525"/>
    </source>
</evidence>
<evidence type="ECO:0000256" key="11">
    <source>
        <dbReference type="ARBA" id="ARBA00023180"/>
    </source>
</evidence>
<dbReference type="Pfam" id="PF01462">
    <property type="entry name" value="LRRNT"/>
    <property type="match status" value="1"/>
</dbReference>
<protein>
    <recommendedName>
        <fullName evidence="4 12">Biglycan</fullName>
    </recommendedName>
</protein>
<keyword evidence="8" id="KW-0732">Signal</keyword>
<evidence type="ECO:0000259" key="14">
    <source>
        <dbReference type="SMART" id="SM00013"/>
    </source>
</evidence>
<reference evidence="15 16" key="1">
    <citation type="submission" date="2020-03" db="EMBL/GenBank/DDBJ databases">
        <title>Dissostichus mawsoni Genome sequencing and assembly.</title>
        <authorList>
            <person name="Park H."/>
        </authorList>
    </citation>
    <scope>NUCLEOTIDE SEQUENCE [LARGE SCALE GENOMIC DNA]</scope>
    <source>
        <strain evidence="15">DM0001</strain>
        <tissue evidence="15">Muscle</tissue>
    </source>
</reference>
<feature type="domain" description="LRRNT" evidence="14">
    <location>
        <begin position="94"/>
        <end position="126"/>
    </location>
</feature>
<evidence type="ECO:0000256" key="3">
    <source>
        <dbReference type="ARBA" id="ARBA00009811"/>
    </source>
</evidence>
<dbReference type="EMBL" id="JAAKFY010000002">
    <property type="protein sequence ID" value="KAF3860513.1"/>
    <property type="molecule type" value="Genomic_DNA"/>
</dbReference>
<evidence type="ECO:0000256" key="4">
    <source>
        <dbReference type="ARBA" id="ARBA00017012"/>
    </source>
</evidence>
<dbReference type="InterPro" id="IPR001611">
    <property type="entry name" value="Leu-rich_rpt"/>
</dbReference>
<dbReference type="SMART" id="SM00369">
    <property type="entry name" value="LRR_TYP"/>
    <property type="match status" value="7"/>
</dbReference>
<keyword evidence="10" id="KW-0654">Proteoglycan</keyword>
<dbReference type="Pfam" id="PF13855">
    <property type="entry name" value="LRR_8"/>
    <property type="match status" value="2"/>
</dbReference>
<dbReference type="PROSITE" id="PS51450">
    <property type="entry name" value="LRR"/>
    <property type="match status" value="1"/>
</dbReference>
<dbReference type="InterPro" id="IPR032675">
    <property type="entry name" value="LRR_dom_sf"/>
</dbReference>
<comment type="caution">
    <text evidence="15">The sequence shown here is derived from an EMBL/GenBank/DDBJ whole genome shotgun (WGS) entry which is preliminary data.</text>
</comment>
<evidence type="ECO:0000256" key="1">
    <source>
        <dbReference type="ARBA" id="ARBA00002214"/>
    </source>
</evidence>
<evidence type="ECO:0000256" key="9">
    <source>
        <dbReference type="ARBA" id="ARBA00022737"/>
    </source>
</evidence>
<keyword evidence="7" id="KW-0433">Leucine-rich repeat</keyword>
<dbReference type="AlphaFoldDB" id="A0A7J5ZFY7"/>
<keyword evidence="9" id="KW-0677">Repeat</keyword>
<evidence type="ECO:0000256" key="6">
    <source>
        <dbReference type="ARBA" id="ARBA00022530"/>
    </source>
</evidence>
<dbReference type="Gene3D" id="3.80.10.10">
    <property type="entry name" value="Ribonuclease Inhibitor"/>
    <property type="match status" value="1"/>
</dbReference>
<dbReference type="PANTHER" id="PTHR45712">
    <property type="entry name" value="AGAP008170-PA"/>
    <property type="match status" value="1"/>
</dbReference>
<evidence type="ECO:0000256" key="10">
    <source>
        <dbReference type="ARBA" id="ARBA00022974"/>
    </source>
</evidence>
<proteinExistence type="inferred from homology"/>
<name>A0A7J5ZFY7_DISMA</name>
<dbReference type="Proteomes" id="UP000518266">
    <property type="component" value="Unassembled WGS sequence"/>
</dbReference>
<comment type="subcellular location">
    <subcellularLocation>
        <location evidence="2 12">Secreted</location>
        <location evidence="2 12">Extracellular space</location>
        <location evidence="2 12">Extracellular matrix</location>
    </subcellularLocation>
</comment>
<organism evidence="15 16">
    <name type="scientific">Dissostichus mawsoni</name>
    <name type="common">Antarctic cod</name>
    <dbReference type="NCBI Taxonomy" id="36200"/>
    <lineage>
        <taxon>Eukaryota</taxon>
        <taxon>Metazoa</taxon>
        <taxon>Chordata</taxon>
        <taxon>Craniata</taxon>
        <taxon>Vertebrata</taxon>
        <taxon>Euteleostomi</taxon>
        <taxon>Actinopterygii</taxon>
        <taxon>Neopterygii</taxon>
        <taxon>Teleostei</taxon>
        <taxon>Neoteleostei</taxon>
        <taxon>Acanthomorphata</taxon>
        <taxon>Eupercaria</taxon>
        <taxon>Perciformes</taxon>
        <taxon>Notothenioidei</taxon>
        <taxon>Nototheniidae</taxon>
        <taxon>Dissostichus</taxon>
    </lineage>
</organism>
<gene>
    <name evidence="15" type="ORF">F7725_000768</name>
</gene>
<feature type="region of interest" description="Disordered" evidence="13">
    <location>
        <begin position="1"/>
        <end position="21"/>
    </location>
</feature>
<evidence type="ECO:0000256" key="8">
    <source>
        <dbReference type="ARBA" id="ARBA00022729"/>
    </source>
</evidence>
<dbReference type="InterPro" id="IPR003591">
    <property type="entry name" value="Leu-rich_rpt_typical-subtyp"/>
</dbReference>
<evidence type="ECO:0000256" key="7">
    <source>
        <dbReference type="ARBA" id="ARBA00022614"/>
    </source>
</evidence>
<sequence length="547" mass="61881">MRRAAVHVSASDISRESEERRKLEGGRKMLPHCSLLLLLCVARLLSTTSALPFEQKGFWDFAMDSMDSGGLMTMMRDEEEGSAVEEILPPDISMCPFGCHCRLRVVQCSDLGLTEVPQNIPRDTKFLDLQNNHITELKENEFKGLTNLYGLSLRNNLISKVHPRTFVPLKHMQKLYFSKNLLTTVPKNLPASLVEIRIHENRIKKVAAGAFAGLGNMNCIEMGANPIHNSGFEPGAFKGLKLNYLRISEAKLTGVPKDLPDSLHELHLDHNQIQAVELEDLSRYKNLFRLGLGYNHIRNIENGSLSFLPRLRELHLDNNRLTHVPKGLPDMKYLHVVYLHSNNIAQVGMDDFCPRGFGMKRTFYNGISLFDNPVNYWEVQPATFRCVRTGWLFSLATTKSCSAHLPVLTPDGYAAMLLHVNAFAALSRKQLRRDFASDERLGGQAISIPGKGYLLVNLLGVSGPSPVRGSRGLDLKCRRDVLVSRLVRRASLKDERRQRWSEPLLVQDRFSLDLCESRDGCVQEVMEVQTALHHYPFLQMDTHLLYT</sequence>
<dbReference type="PANTHER" id="PTHR45712:SF11">
    <property type="entry name" value="BIGLYCAN"/>
    <property type="match status" value="1"/>
</dbReference>
<evidence type="ECO:0000256" key="12">
    <source>
        <dbReference type="RuleBase" id="RU364096"/>
    </source>
</evidence>
<dbReference type="SMART" id="SM00013">
    <property type="entry name" value="LRRNT"/>
    <property type="match status" value="1"/>
</dbReference>
<dbReference type="OrthoDB" id="1111193at2759"/>
<evidence type="ECO:0000313" key="15">
    <source>
        <dbReference type="EMBL" id="KAF3860513.1"/>
    </source>
</evidence>
<dbReference type="InterPro" id="IPR050333">
    <property type="entry name" value="SLRP"/>
</dbReference>
<dbReference type="InterPro" id="IPR000372">
    <property type="entry name" value="LRRNT"/>
</dbReference>